<dbReference type="SUPFAM" id="SSF49363">
    <property type="entry name" value="Purple acid phosphatase, N-terminal domain"/>
    <property type="match status" value="1"/>
</dbReference>
<feature type="region of interest" description="Disordered" evidence="1">
    <location>
        <begin position="136"/>
        <end position="155"/>
    </location>
</feature>
<evidence type="ECO:0000256" key="2">
    <source>
        <dbReference type="SAM" id="SignalP"/>
    </source>
</evidence>
<dbReference type="GO" id="GO:0046872">
    <property type="term" value="F:metal ion binding"/>
    <property type="evidence" value="ECO:0007669"/>
    <property type="project" value="InterPro"/>
</dbReference>
<evidence type="ECO:0000313" key="4">
    <source>
        <dbReference type="EMBL" id="OHB04565.1"/>
    </source>
</evidence>
<dbReference type="InterPro" id="IPR002477">
    <property type="entry name" value="Peptidoglycan-bd-like"/>
</dbReference>
<proteinExistence type="predicted"/>
<gene>
    <name evidence="4" type="ORF">A2920_01300</name>
</gene>
<dbReference type="SUPFAM" id="SSF47090">
    <property type="entry name" value="PGBD-like"/>
    <property type="match status" value="1"/>
</dbReference>
<keyword evidence="2" id="KW-0732">Signal</keyword>
<dbReference type="AlphaFoldDB" id="A0A1G2U4Z9"/>
<accession>A0A1G2U4Z9</accession>
<name>A0A1G2U4Z9_9BACT</name>
<comment type="caution">
    <text evidence="4">The sequence shown here is derived from an EMBL/GenBank/DDBJ whole genome shotgun (WGS) entry which is preliminary data.</text>
</comment>
<organism evidence="4 5">
    <name type="scientific">Candidatus Zambryskibacteria bacterium RIFCSPLOWO2_01_FULL_43_17</name>
    <dbReference type="NCBI Taxonomy" id="1802760"/>
    <lineage>
        <taxon>Bacteria</taxon>
        <taxon>Candidatus Zambryskiibacteriota</taxon>
    </lineage>
</organism>
<sequence>MKHKIAVGFLAVLFVFASSVPSVSAQTTTTSSVQALLEQIKTLQAQLAELMTLQQKVTESLQLIRNLRQGMSGDDVSALQAILAADPSIYPEGIISGYYGALTAKAVRKFQERNGIEGLGFVGPKTLEKLNKELSKNRLSREDDSEEDEDGDGWRGRHLCAMVPPGHLIAPGWLKKQNGEKPIIPLCQELPKGIEKKWDDDDDDNNGTTTPPVVDTTAPVLTDIRSNDVASTTANIKWTTNENANGKVWYGTTSPIAFASTTSTVSNSSFVKNHTLGLTGLAASSTYYYIVVSADASGNTATSSQNSLLTLP</sequence>
<dbReference type="GO" id="GO:0003993">
    <property type="term" value="F:acid phosphatase activity"/>
    <property type="evidence" value="ECO:0007669"/>
    <property type="project" value="InterPro"/>
</dbReference>
<dbReference type="EMBL" id="MHWD01000008">
    <property type="protein sequence ID" value="OHB04565.1"/>
    <property type="molecule type" value="Genomic_DNA"/>
</dbReference>
<dbReference type="Pfam" id="PF01471">
    <property type="entry name" value="PG_binding_1"/>
    <property type="match status" value="1"/>
</dbReference>
<dbReference type="InterPro" id="IPR036366">
    <property type="entry name" value="PGBDSf"/>
</dbReference>
<protein>
    <recommendedName>
        <fullName evidence="3">Peptidoglycan binding-like domain-containing protein</fullName>
    </recommendedName>
</protein>
<reference evidence="4 5" key="1">
    <citation type="journal article" date="2016" name="Nat. Commun.">
        <title>Thousands of microbial genomes shed light on interconnected biogeochemical processes in an aquifer system.</title>
        <authorList>
            <person name="Anantharaman K."/>
            <person name="Brown C.T."/>
            <person name="Hug L.A."/>
            <person name="Sharon I."/>
            <person name="Castelle C.J."/>
            <person name="Probst A.J."/>
            <person name="Thomas B.C."/>
            <person name="Singh A."/>
            <person name="Wilkins M.J."/>
            <person name="Karaoz U."/>
            <person name="Brodie E.L."/>
            <person name="Williams K.H."/>
            <person name="Hubbard S.S."/>
            <person name="Banfield J.F."/>
        </authorList>
    </citation>
    <scope>NUCLEOTIDE SEQUENCE [LARGE SCALE GENOMIC DNA]</scope>
</reference>
<dbReference type="InterPro" id="IPR036365">
    <property type="entry name" value="PGBD-like_sf"/>
</dbReference>
<dbReference type="Gene3D" id="2.60.40.380">
    <property type="entry name" value="Purple acid phosphatase-like, N-terminal"/>
    <property type="match status" value="1"/>
</dbReference>
<feature type="domain" description="Peptidoglycan binding-like" evidence="3">
    <location>
        <begin position="72"/>
        <end position="130"/>
    </location>
</feature>
<feature type="signal peptide" evidence="2">
    <location>
        <begin position="1"/>
        <end position="25"/>
    </location>
</feature>
<feature type="chain" id="PRO_5009584660" description="Peptidoglycan binding-like domain-containing protein" evidence="2">
    <location>
        <begin position="26"/>
        <end position="312"/>
    </location>
</feature>
<evidence type="ECO:0000256" key="1">
    <source>
        <dbReference type="SAM" id="MobiDB-lite"/>
    </source>
</evidence>
<dbReference type="Proteomes" id="UP000179283">
    <property type="component" value="Unassembled WGS sequence"/>
</dbReference>
<dbReference type="Gene3D" id="1.10.101.10">
    <property type="entry name" value="PGBD-like superfamily/PGBD"/>
    <property type="match status" value="1"/>
</dbReference>
<evidence type="ECO:0000259" key="3">
    <source>
        <dbReference type="Pfam" id="PF01471"/>
    </source>
</evidence>
<evidence type="ECO:0000313" key="5">
    <source>
        <dbReference type="Proteomes" id="UP000179283"/>
    </source>
</evidence>
<dbReference type="InterPro" id="IPR008963">
    <property type="entry name" value="Purple_acid_Pase-like_N"/>
</dbReference>